<evidence type="ECO:0000313" key="2">
    <source>
        <dbReference type="Proteomes" id="UP000032304"/>
    </source>
</evidence>
<dbReference type="Gramene" id="KJB59332">
    <property type="protein sequence ID" value="KJB59332"/>
    <property type="gene ID" value="B456_009G249700"/>
</dbReference>
<gene>
    <name evidence="1" type="ORF">B456_009G249700</name>
</gene>
<dbReference type="EMBL" id="CM001748">
    <property type="protein sequence ID" value="KJB59332.1"/>
    <property type="molecule type" value="Genomic_DNA"/>
</dbReference>
<reference evidence="1 2" key="1">
    <citation type="journal article" date="2012" name="Nature">
        <title>Repeated polyploidization of Gossypium genomes and the evolution of spinnable cotton fibres.</title>
        <authorList>
            <person name="Paterson A.H."/>
            <person name="Wendel J.F."/>
            <person name="Gundlach H."/>
            <person name="Guo H."/>
            <person name="Jenkins J."/>
            <person name="Jin D."/>
            <person name="Llewellyn D."/>
            <person name="Showmaker K.C."/>
            <person name="Shu S."/>
            <person name="Udall J."/>
            <person name="Yoo M.J."/>
            <person name="Byers R."/>
            <person name="Chen W."/>
            <person name="Doron-Faigenboim A."/>
            <person name="Duke M.V."/>
            <person name="Gong L."/>
            <person name="Grimwood J."/>
            <person name="Grover C."/>
            <person name="Grupp K."/>
            <person name="Hu G."/>
            <person name="Lee T.H."/>
            <person name="Li J."/>
            <person name="Lin L."/>
            <person name="Liu T."/>
            <person name="Marler B.S."/>
            <person name="Page J.T."/>
            <person name="Roberts A.W."/>
            <person name="Romanel E."/>
            <person name="Sanders W.S."/>
            <person name="Szadkowski E."/>
            <person name="Tan X."/>
            <person name="Tang H."/>
            <person name="Xu C."/>
            <person name="Wang J."/>
            <person name="Wang Z."/>
            <person name="Zhang D."/>
            <person name="Zhang L."/>
            <person name="Ashrafi H."/>
            <person name="Bedon F."/>
            <person name="Bowers J.E."/>
            <person name="Brubaker C.L."/>
            <person name="Chee P.W."/>
            <person name="Das S."/>
            <person name="Gingle A.R."/>
            <person name="Haigler C.H."/>
            <person name="Harker D."/>
            <person name="Hoffmann L.V."/>
            <person name="Hovav R."/>
            <person name="Jones D.C."/>
            <person name="Lemke C."/>
            <person name="Mansoor S."/>
            <person name="ur Rahman M."/>
            <person name="Rainville L.N."/>
            <person name="Rambani A."/>
            <person name="Reddy U.K."/>
            <person name="Rong J.K."/>
            <person name="Saranga Y."/>
            <person name="Scheffler B.E."/>
            <person name="Scheffler J.A."/>
            <person name="Stelly D.M."/>
            <person name="Triplett B.A."/>
            <person name="Van Deynze A."/>
            <person name="Vaslin M.F."/>
            <person name="Waghmare V.N."/>
            <person name="Walford S.A."/>
            <person name="Wright R.J."/>
            <person name="Zaki E.A."/>
            <person name="Zhang T."/>
            <person name="Dennis E.S."/>
            <person name="Mayer K.F."/>
            <person name="Peterson D.G."/>
            <person name="Rokhsar D.S."/>
            <person name="Wang X."/>
            <person name="Schmutz J."/>
        </authorList>
    </citation>
    <scope>NUCLEOTIDE SEQUENCE [LARGE SCALE GENOMIC DNA]</scope>
</reference>
<keyword evidence="2" id="KW-1185">Reference proteome</keyword>
<dbReference type="AlphaFoldDB" id="A0A0D2QMP2"/>
<protein>
    <submittedName>
        <fullName evidence="1">Uncharacterized protein</fullName>
    </submittedName>
</protein>
<organism evidence="1 2">
    <name type="scientific">Gossypium raimondii</name>
    <name type="common">Peruvian cotton</name>
    <name type="synonym">Gossypium klotzschianum subsp. raimondii</name>
    <dbReference type="NCBI Taxonomy" id="29730"/>
    <lineage>
        <taxon>Eukaryota</taxon>
        <taxon>Viridiplantae</taxon>
        <taxon>Streptophyta</taxon>
        <taxon>Embryophyta</taxon>
        <taxon>Tracheophyta</taxon>
        <taxon>Spermatophyta</taxon>
        <taxon>Magnoliopsida</taxon>
        <taxon>eudicotyledons</taxon>
        <taxon>Gunneridae</taxon>
        <taxon>Pentapetalae</taxon>
        <taxon>rosids</taxon>
        <taxon>malvids</taxon>
        <taxon>Malvales</taxon>
        <taxon>Malvaceae</taxon>
        <taxon>Malvoideae</taxon>
        <taxon>Gossypium</taxon>
    </lineage>
</organism>
<proteinExistence type="predicted"/>
<sequence length="69" mass="7839">MVEEVGGGFQVKKWGVIPPNRRSVKRMMFHKFLISVSSLFHACCHPAVHPKNCCSKHIRIFATKIPSPH</sequence>
<evidence type="ECO:0000313" key="1">
    <source>
        <dbReference type="EMBL" id="KJB59332.1"/>
    </source>
</evidence>
<accession>A0A0D2QMP2</accession>
<dbReference type="Proteomes" id="UP000032304">
    <property type="component" value="Chromosome 9"/>
</dbReference>
<name>A0A0D2QMP2_GOSRA</name>